<protein>
    <recommendedName>
        <fullName evidence="3">Elastin</fullName>
    </recommendedName>
</protein>
<dbReference type="EMBL" id="JAHRIN010035250">
    <property type="protein sequence ID" value="MEQ2203969.1"/>
    <property type="molecule type" value="Genomic_DNA"/>
</dbReference>
<comment type="caution">
    <text evidence="1">The sequence shown here is derived from an EMBL/GenBank/DDBJ whole genome shotgun (WGS) entry which is preliminary data.</text>
</comment>
<keyword evidence="2" id="KW-1185">Reference proteome</keyword>
<dbReference type="Proteomes" id="UP001434883">
    <property type="component" value="Unassembled WGS sequence"/>
</dbReference>
<organism evidence="1 2">
    <name type="scientific">Xenoophorus captivus</name>
    <dbReference type="NCBI Taxonomy" id="1517983"/>
    <lineage>
        <taxon>Eukaryota</taxon>
        <taxon>Metazoa</taxon>
        <taxon>Chordata</taxon>
        <taxon>Craniata</taxon>
        <taxon>Vertebrata</taxon>
        <taxon>Euteleostomi</taxon>
        <taxon>Actinopterygii</taxon>
        <taxon>Neopterygii</taxon>
        <taxon>Teleostei</taxon>
        <taxon>Neoteleostei</taxon>
        <taxon>Acanthomorphata</taxon>
        <taxon>Ovalentaria</taxon>
        <taxon>Atherinomorphae</taxon>
        <taxon>Cyprinodontiformes</taxon>
        <taxon>Goodeidae</taxon>
        <taxon>Xenoophorus</taxon>
    </lineage>
</organism>
<gene>
    <name evidence="1" type="ORF">XENOCAPTIV_005871</name>
</gene>
<evidence type="ECO:0008006" key="3">
    <source>
        <dbReference type="Google" id="ProtNLM"/>
    </source>
</evidence>
<sequence length="114" mass="11150">MCVAGVYVPPGPGYRPGAPLPGTGYFLGSVGGGHAGYKPAKPGAVGSYGGGGRGVGPGGLVPGGVGTGGLGYGGLTAGQGGKAPKPGKLEHLYNLFPVLWSAKFILKISKLRKM</sequence>
<evidence type="ECO:0000313" key="1">
    <source>
        <dbReference type="EMBL" id="MEQ2203969.1"/>
    </source>
</evidence>
<reference evidence="1 2" key="1">
    <citation type="submission" date="2021-06" db="EMBL/GenBank/DDBJ databases">
        <authorList>
            <person name="Palmer J.M."/>
        </authorList>
    </citation>
    <scope>NUCLEOTIDE SEQUENCE [LARGE SCALE GENOMIC DNA]</scope>
    <source>
        <strain evidence="1 2">XC_2019</strain>
        <tissue evidence="1">Muscle</tissue>
    </source>
</reference>
<proteinExistence type="predicted"/>
<name>A0ABV0R7H4_9TELE</name>
<evidence type="ECO:0000313" key="2">
    <source>
        <dbReference type="Proteomes" id="UP001434883"/>
    </source>
</evidence>
<accession>A0ABV0R7H4</accession>